<dbReference type="AlphaFoldDB" id="A0A0A0NQE6"/>
<gene>
    <name evidence="1" type="ORF">D3C57_104260</name>
</gene>
<dbReference type="Proteomes" id="UP000281594">
    <property type="component" value="Unassembled WGS sequence"/>
</dbReference>
<protein>
    <submittedName>
        <fullName evidence="1">Uncharacterized protein</fullName>
    </submittedName>
</protein>
<accession>A0A0A0NQE6</accession>
<dbReference type="EMBL" id="QYCY01000001">
    <property type="protein sequence ID" value="RLV77555.1"/>
    <property type="molecule type" value="Genomic_DNA"/>
</dbReference>
<dbReference type="HOGENOM" id="CLU_2511346_0_0_11"/>
<evidence type="ECO:0000313" key="1">
    <source>
        <dbReference type="EMBL" id="RLV77555.1"/>
    </source>
</evidence>
<dbReference type="KEGG" id="src:M271_39320"/>
<proteinExistence type="predicted"/>
<name>A0A0A0NQE6_STRRN</name>
<organism evidence="1 2">
    <name type="scientific">Streptomyces rapamycinicus (strain ATCC 29253 / DSM 41530 / NRRL 5491 / AYB-994)</name>
    <name type="common">Streptomyces hygroscopicus (strain ATCC 29253)</name>
    <dbReference type="NCBI Taxonomy" id="1343740"/>
    <lineage>
        <taxon>Bacteria</taxon>
        <taxon>Bacillati</taxon>
        <taxon>Actinomycetota</taxon>
        <taxon>Actinomycetes</taxon>
        <taxon>Kitasatosporales</taxon>
        <taxon>Streptomycetaceae</taxon>
        <taxon>Streptomyces</taxon>
        <taxon>Streptomyces violaceusniger group</taxon>
    </lineage>
</organism>
<sequence length="85" mass="10032">MVLEWRRAKWAWVERQEQFHEGISQAAYAYWPVSKEISARVRQERTKAAARERDGAEIETHTFVHHGVETRVHRVTAPEGLCWSM</sequence>
<comment type="caution">
    <text evidence="1">The sequence shown here is derived from an EMBL/GenBank/DDBJ whole genome shotgun (WGS) entry which is preliminary data.</text>
</comment>
<reference evidence="1 2" key="1">
    <citation type="journal article" date="2018" name="J. Biol. Chem.">
        <title>Discovery of the actinoplanic acid pathway in Streptomyces rapamycinicus reveals a genetically conserved synergism with rapamycin.</title>
        <authorList>
            <person name="Mrak P."/>
            <person name="Krastel P."/>
            <person name="Pivk Lukancic P."/>
            <person name="Tao J."/>
            <person name="Pistorius D."/>
            <person name="Moore C.M."/>
        </authorList>
    </citation>
    <scope>NUCLEOTIDE SEQUENCE [LARGE SCALE GENOMIC DNA]</scope>
    <source>
        <strain evidence="1 2">NRRL 5491</strain>
    </source>
</reference>
<evidence type="ECO:0000313" key="2">
    <source>
        <dbReference type="Proteomes" id="UP000281594"/>
    </source>
</evidence>